<reference evidence="1 2" key="1">
    <citation type="submission" date="2020-05" db="EMBL/GenBank/DDBJ databases">
        <title>Draft genome sequence of Desulfovibrio sp. strain HN2T.</title>
        <authorList>
            <person name="Ueno A."/>
            <person name="Tamazawa S."/>
            <person name="Tamamura S."/>
            <person name="Murakami T."/>
            <person name="Kiyama T."/>
            <person name="Inomata H."/>
            <person name="Amano Y."/>
            <person name="Miyakawa K."/>
            <person name="Tamaki H."/>
            <person name="Naganuma T."/>
            <person name="Kaneko K."/>
        </authorList>
    </citation>
    <scope>NUCLEOTIDE SEQUENCE [LARGE SCALE GENOMIC DNA]</scope>
    <source>
        <strain evidence="1 2">HN2</strain>
    </source>
</reference>
<keyword evidence="2" id="KW-1185">Reference proteome</keyword>
<organism evidence="1 2">
    <name type="scientific">Desulfovibrio subterraneus</name>
    <dbReference type="NCBI Taxonomy" id="2718620"/>
    <lineage>
        <taxon>Bacteria</taxon>
        <taxon>Pseudomonadati</taxon>
        <taxon>Thermodesulfobacteriota</taxon>
        <taxon>Desulfovibrionia</taxon>
        <taxon>Desulfovibrionales</taxon>
        <taxon>Desulfovibrionaceae</taxon>
        <taxon>Desulfovibrio</taxon>
    </lineage>
</organism>
<evidence type="ECO:0008006" key="3">
    <source>
        <dbReference type="Google" id="ProtNLM"/>
    </source>
</evidence>
<name>A0A7J0BJ47_9BACT</name>
<dbReference type="EMBL" id="BLVO01000013">
    <property type="protein sequence ID" value="GFM33261.1"/>
    <property type="molecule type" value="Genomic_DNA"/>
</dbReference>
<dbReference type="AlphaFoldDB" id="A0A7J0BJ47"/>
<comment type="caution">
    <text evidence="1">The sequence shown here is derived from an EMBL/GenBank/DDBJ whole genome shotgun (WGS) entry which is preliminary data.</text>
</comment>
<protein>
    <recommendedName>
        <fullName evidence="3">DUF4177 domain-containing protein</fullName>
    </recommendedName>
</protein>
<sequence length="69" mass="7834">MPKFEYRSKVFETHVKSGLDEYLQEMGQQGWELVAVTPTAFSTVYADIECSTAPQMVADSVQVYLKRVV</sequence>
<evidence type="ECO:0000313" key="2">
    <source>
        <dbReference type="Proteomes" id="UP000503840"/>
    </source>
</evidence>
<dbReference type="Proteomes" id="UP000503840">
    <property type="component" value="Unassembled WGS sequence"/>
</dbReference>
<dbReference type="RefSeq" id="WP_174404931.1">
    <property type="nucleotide sequence ID" value="NZ_BLVO01000013.1"/>
</dbReference>
<proteinExistence type="predicted"/>
<gene>
    <name evidence="1" type="ORF">DSM101010T_16260</name>
</gene>
<evidence type="ECO:0000313" key="1">
    <source>
        <dbReference type="EMBL" id="GFM33261.1"/>
    </source>
</evidence>
<accession>A0A7J0BJ47</accession>